<proteinExistence type="predicted"/>
<sequence>MELLLREYSRIESFCSTNIFI</sequence>
<reference evidence="1" key="2">
    <citation type="journal article" date="2015" name="Data Brief">
        <title>Shoot transcriptome of the giant reed, Arundo donax.</title>
        <authorList>
            <person name="Barrero R.A."/>
            <person name="Guerrero F.D."/>
            <person name="Moolhuijzen P."/>
            <person name="Goolsby J.A."/>
            <person name="Tidwell J."/>
            <person name="Bellgard S.E."/>
            <person name="Bellgard M.I."/>
        </authorList>
    </citation>
    <scope>NUCLEOTIDE SEQUENCE</scope>
    <source>
        <tissue evidence="1">Shoot tissue taken approximately 20 cm above the soil surface</tissue>
    </source>
</reference>
<reference evidence="1" key="1">
    <citation type="submission" date="2014-09" db="EMBL/GenBank/DDBJ databases">
        <authorList>
            <person name="Magalhaes I.L.F."/>
            <person name="Oliveira U."/>
            <person name="Santos F.R."/>
            <person name="Vidigal T.H.D.A."/>
            <person name="Brescovit A.D."/>
            <person name="Santos A.J."/>
        </authorList>
    </citation>
    <scope>NUCLEOTIDE SEQUENCE</scope>
    <source>
        <tissue evidence="1">Shoot tissue taken approximately 20 cm above the soil surface</tissue>
    </source>
</reference>
<accession>A0A0A9HKJ2</accession>
<dbReference type="EMBL" id="GBRH01164483">
    <property type="protein sequence ID" value="JAE33413.1"/>
    <property type="molecule type" value="Transcribed_RNA"/>
</dbReference>
<organism evidence="1">
    <name type="scientific">Arundo donax</name>
    <name type="common">Giant reed</name>
    <name type="synonym">Donax arundinaceus</name>
    <dbReference type="NCBI Taxonomy" id="35708"/>
    <lineage>
        <taxon>Eukaryota</taxon>
        <taxon>Viridiplantae</taxon>
        <taxon>Streptophyta</taxon>
        <taxon>Embryophyta</taxon>
        <taxon>Tracheophyta</taxon>
        <taxon>Spermatophyta</taxon>
        <taxon>Magnoliopsida</taxon>
        <taxon>Liliopsida</taxon>
        <taxon>Poales</taxon>
        <taxon>Poaceae</taxon>
        <taxon>PACMAD clade</taxon>
        <taxon>Arundinoideae</taxon>
        <taxon>Arundineae</taxon>
        <taxon>Arundo</taxon>
    </lineage>
</organism>
<dbReference type="AlphaFoldDB" id="A0A0A9HKJ2"/>
<name>A0A0A9HKJ2_ARUDO</name>
<protein>
    <submittedName>
        <fullName evidence="1">Uncharacterized protein</fullName>
    </submittedName>
</protein>
<evidence type="ECO:0000313" key="1">
    <source>
        <dbReference type="EMBL" id="JAE33413.1"/>
    </source>
</evidence>